<dbReference type="HAMAP" id="MF_00194">
    <property type="entry name" value="RdgC"/>
    <property type="match status" value="1"/>
</dbReference>
<gene>
    <name evidence="6" type="primary">rdgC</name>
    <name evidence="7" type="ORF">H9C73_09475</name>
</gene>
<comment type="subcellular location">
    <subcellularLocation>
        <location evidence="1 6">Cytoplasm</location>
        <location evidence="1 6">Nucleoid</location>
    </subcellularLocation>
</comment>
<accession>A0ABS3ZB86</accession>
<evidence type="ECO:0000256" key="6">
    <source>
        <dbReference type="HAMAP-Rule" id="MF_00194"/>
    </source>
</evidence>
<evidence type="ECO:0000256" key="4">
    <source>
        <dbReference type="ARBA" id="ARBA00022490"/>
    </source>
</evidence>
<dbReference type="EMBL" id="JACVEW010000013">
    <property type="protein sequence ID" value="MBP0048968.1"/>
    <property type="molecule type" value="Genomic_DNA"/>
</dbReference>
<dbReference type="NCBIfam" id="NF001464">
    <property type="entry name" value="PRK00321.1-5"/>
    <property type="match status" value="1"/>
</dbReference>
<reference evidence="7 8" key="1">
    <citation type="submission" date="2020-09" db="EMBL/GenBank/DDBJ databases">
        <authorList>
            <person name="Tanuku N.R.S."/>
        </authorList>
    </citation>
    <scope>NUCLEOTIDE SEQUENCE [LARGE SCALE GENOMIC DNA]</scope>
    <source>
        <strain evidence="7 8">AK62</strain>
    </source>
</reference>
<evidence type="ECO:0000256" key="2">
    <source>
        <dbReference type="ARBA" id="ARBA00008657"/>
    </source>
</evidence>
<sequence>MLWFRNLIFYRFTPEPGFTPEHLEEALAGHPFRPCGSQELSTHGWSRPVKEMDEMLVFASQGFMLVNLLQEERILPASVIRDALADKVEAIEAEQSRKVYRKEKLQLKDEVVLDLLPRSFTRRKGTFALLMPQQGWIAVDASSHKRAEEVLNALREALGSLKVTLPMTQLSADKVMTGWLQGEAMPQGWSLADECELHDPMTEGARISIKGQDLLSEEIQAHLQAGMLAKRLALGWQDQLELVLHEDLSLHRVRLTEEFKEQVDADTPDEALAAYDADIARMGLEYSRLFPELLSAMGGEATPDH</sequence>
<comment type="similarity">
    <text evidence="2 6">Belongs to the RdgC family.</text>
</comment>
<evidence type="ECO:0000313" key="7">
    <source>
        <dbReference type="EMBL" id="MBP0048968.1"/>
    </source>
</evidence>
<evidence type="ECO:0000256" key="5">
    <source>
        <dbReference type="ARBA" id="ARBA00023172"/>
    </source>
</evidence>
<proteinExistence type="inferred from homology"/>
<protein>
    <recommendedName>
        <fullName evidence="3 6">Recombination-associated protein RdgC</fullName>
    </recommendedName>
</protein>
<dbReference type="PANTHER" id="PTHR38103">
    <property type="entry name" value="RECOMBINATION-ASSOCIATED PROTEIN RDGC"/>
    <property type="match status" value="1"/>
</dbReference>
<evidence type="ECO:0000256" key="3">
    <source>
        <dbReference type="ARBA" id="ARBA00022296"/>
    </source>
</evidence>
<dbReference type="Proteomes" id="UP000810171">
    <property type="component" value="Unassembled WGS sequence"/>
</dbReference>
<organism evidence="7 8">
    <name type="scientific">Marinobacterium alkalitolerans</name>
    <dbReference type="NCBI Taxonomy" id="1542925"/>
    <lineage>
        <taxon>Bacteria</taxon>
        <taxon>Pseudomonadati</taxon>
        <taxon>Pseudomonadota</taxon>
        <taxon>Gammaproteobacteria</taxon>
        <taxon>Oceanospirillales</taxon>
        <taxon>Oceanospirillaceae</taxon>
        <taxon>Marinobacterium</taxon>
    </lineage>
</organism>
<name>A0ABS3ZB86_9GAMM</name>
<comment type="caution">
    <text evidence="7">The sequence shown here is derived from an EMBL/GenBank/DDBJ whole genome shotgun (WGS) entry which is preliminary data.</text>
</comment>
<dbReference type="Pfam" id="PF04381">
    <property type="entry name" value="RdgC"/>
    <property type="match status" value="1"/>
</dbReference>
<keyword evidence="5 6" id="KW-0233">DNA recombination</keyword>
<dbReference type="PANTHER" id="PTHR38103:SF1">
    <property type="entry name" value="RECOMBINATION-ASSOCIATED PROTEIN RDGC"/>
    <property type="match status" value="1"/>
</dbReference>
<dbReference type="InterPro" id="IPR007476">
    <property type="entry name" value="RdgC"/>
</dbReference>
<comment type="function">
    <text evidence="6">May be involved in recombination.</text>
</comment>
<dbReference type="RefSeq" id="WP_209287589.1">
    <property type="nucleotide sequence ID" value="NZ_JACVEW010000013.1"/>
</dbReference>
<keyword evidence="4 6" id="KW-0963">Cytoplasm</keyword>
<keyword evidence="8" id="KW-1185">Reference proteome</keyword>
<evidence type="ECO:0000256" key="1">
    <source>
        <dbReference type="ARBA" id="ARBA00004453"/>
    </source>
</evidence>
<evidence type="ECO:0000313" key="8">
    <source>
        <dbReference type="Proteomes" id="UP000810171"/>
    </source>
</evidence>